<reference evidence="6" key="1">
    <citation type="submission" date="2014-02" db="EMBL/GenBank/DDBJ databases">
        <authorList>
            <person name="Genoscope - CEA"/>
        </authorList>
    </citation>
    <scope>NUCLEOTIDE SEQUENCE</scope>
    <source>
        <strain evidence="6">LS3</strain>
    </source>
</reference>
<feature type="coiled-coil region" evidence="5">
    <location>
        <begin position="53"/>
        <end position="94"/>
    </location>
</feature>
<evidence type="ECO:0000256" key="3">
    <source>
        <dbReference type="ARBA" id="ARBA00023128"/>
    </source>
</evidence>
<comment type="subcellular location">
    <subcellularLocation>
        <location evidence="1">Mitochondrion</location>
    </subcellularLocation>
</comment>
<comment type="function">
    <text evidence="4">Inhibits the enzyme activity of ATPase.</text>
</comment>
<dbReference type="InterPro" id="IPR007648">
    <property type="entry name" value="ATPase_inhibitor_mt"/>
</dbReference>
<dbReference type="AlphaFoldDB" id="A0A060T7T5"/>
<protein>
    <recommendedName>
        <fullName evidence="4">ATPase inhibitor, mitochondrial</fullName>
    </recommendedName>
</protein>
<dbReference type="Gene3D" id="1.20.5.500">
    <property type="entry name" value="Single helix bin"/>
    <property type="match status" value="1"/>
</dbReference>
<evidence type="ECO:0000256" key="5">
    <source>
        <dbReference type="SAM" id="Coils"/>
    </source>
</evidence>
<evidence type="ECO:0000313" key="6">
    <source>
        <dbReference type="EMBL" id="CDP37028.1"/>
    </source>
</evidence>
<dbReference type="Pfam" id="PF04568">
    <property type="entry name" value="IATP"/>
    <property type="match status" value="1"/>
</dbReference>
<name>A0A060T7T5_BLAAD</name>
<keyword evidence="3" id="KW-0496">Mitochondrion</keyword>
<dbReference type="GO" id="GO:0005739">
    <property type="term" value="C:mitochondrion"/>
    <property type="evidence" value="ECO:0007669"/>
    <property type="project" value="UniProtKB-SubCell"/>
</dbReference>
<dbReference type="SUPFAM" id="SSF64602">
    <property type="entry name" value="F1 ATPase inhibitor, IF1, C-terminal domain"/>
    <property type="match status" value="1"/>
</dbReference>
<dbReference type="GO" id="GO:0042030">
    <property type="term" value="F:ATPase inhibitor activity"/>
    <property type="evidence" value="ECO:0007669"/>
    <property type="project" value="InterPro"/>
</dbReference>
<comment type="similarity">
    <text evidence="2 4">Belongs to the ATPase inhibitor family.</text>
</comment>
<accession>A0A060T7T5</accession>
<reference evidence="6" key="2">
    <citation type="submission" date="2014-06" db="EMBL/GenBank/DDBJ databases">
        <title>The complete genome of Blastobotrys (Arxula) adeninivorans LS3 - a yeast of biotechnological interest.</title>
        <authorList>
            <person name="Kunze G."/>
            <person name="Gaillardin C."/>
            <person name="Czernicka M."/>
            <person name="Durrens P."/>
            <person name="Martin T."/>
            <person name="Boer E."/>
            <person name="Gabaldon T."/>
            <person name="Cruz J."/>
            <person name="Talla E."/>
            <person name="Marck C."/>
            <person name="Goffeau A."/>
            <person name="Barbe V."/>
            <person name="Baret P."/>
            <person name="Baronian K."/>
            <person name="Beier S."/>
            <person name="Bleykasten C."/>
            <person name="Bode R."/>
            <person name="Casaregola S."/>
            <person name="Despons L."/>
            <person name="Fairhead C."/>
            <person name="Giersberg M."/>
            <person name="Gierski P."/>
            <person name="Hahnel U."/>
            <person name="Hartmann A."/>
            <person name="Jankowska D."/>
            <person name="Jubin C."/>
            <person name="Jung P."/>
            <person name="Lafontaine I."/>
            <person name="Leh-Louis V."/>
            <person name="Lemaire M."/>
            <person name="Marcet-Houben M."/>
            <person name="Mascher M."/>
            <person name="Morel G."/>
            <person name="Richard G.-F."/>
            <person name="Riechen J."/>
            <person name="Sacerdot C."/>
            <person name="Sarkar A."/>
            <person name="Savel G."/>
            <person name="Schacherer J."/>
            <person name="Sherman D."/>
            <person name="Straub M.-L."/>
            <person name="Stein N."/>
            <person name="Thierry A."/>
            <person name="Trautwein-Schult A."/>
            <person name="Westhof E."/>
            <person name="Worch S."/>
            <person name="Dujon B."/>
            <person name="Souciet J.-L."/>
            <person name="Wincker P."/>
            <person name="Scholz U."/>
            <person name="Neuveglise N."/>
        </authorList>
    </citation>
    <scope>NUCLEOTIDE SEQUENCE</scope>
    <source>
        <strain evidence="6">LS3</strain>
    </source>
</reference>
<proteinExistence type="inferred from homology"/>
<gene>
    <name evidence="6" type="ORF">GNLVRS02_ARAD1D02090g</name>
</gene>
<dbReference type="PhylomeDB" id="A0A060T7T5"/>
<organism evidence="6">
    <name type="scientific">Blastobotrys adeninivorans</name>
    <name type="common">Yeast</name>
    <name type="synonym">Arxula adeninivorans</name>
    <dbReference type="NCBI Taxonomy" id="409370"/>
    <lineage>
        <taxon>Eukaryota</taxon>
        <taxon>Fungi</taxon>
        <taxon>Dikarya</taxon>
        <taxon>Ascomycota</taxon>
        <taxon>Saccharomycotina</taxon>
        <taxon>Dipodascomycetes</taxon>
        <taxon>Dipodascales</taxon>
        <taxon>Trichomonascaceae</taxon>
        <taxon>Blastobotrys</taxon>
    </lineage>
</organism>
<keyword evidence="5" id="KW-0175">Coiled coil</keyword>
<evidence type="ECO:0000256" key="2">
    <source>
        <dbReference type="ARBA" id="ARBA00010901"/>
    </source>
</evidence>
<evidence type="ECO:0000256" key="1">
    <source>
        <dbReference type="ARBA" id="ARBA00004173"/>
    </source>
</evidence>
<dbReference type="EMBL" id="HG937694">
    <property type="protein sequence ID" value="CDP37028.1"/>
    <property type="molecule type" value="Genomic_DNA"/>
</dbReference>
<evidence type="ECO:0000256" key="4">
    <source>
        <dbReference type="RuleBase" id="RU368087"/>
    </source>
</evidence>
<sequence length="96" mass="10977">MLSRTTLRTLRTAPRLAVGRFYSEGDTGAPRSAQEGADAFRTREKAQEDYYIRQHEADKLKALREQLNAAKDHLERLDQEIQANEKRFNDAGKNGN</sequence>